<evidence type="ECO:0000313" key="12">
    <source>
        <dbReference type="Proteomes" id="UP001060584"/>
    </source>
</evidence>
<dbReference type="Proteomes" id="UP001060584">
    <property type="component" value="Segment"/>
</dbReference>
<evidence type="ECO:0000256" key="9">
    <source>
        <dbReference type="ARBA" id="ARBA00023219"/>
    </source>
</evidence>
<dbReference type="GO" id="GO:0044423">
    <property type="term" value="C:virion component"/>
    <property type="evidence" value="ECO:0007669"/>
    <property type="project" value="UniProtKB-KW"/>
</dbReference>
<comment type="function">
    <text evidence="1">Forms the portal vertex of the capsid. This portal plays critical roles in head assembly, genome packaging, neck/tail attachment, and genome ejection. The portal protein multimerizes as a single ring-shaped homododecamer arranged around a central channel.</text>
</comment>
<evidence type="ECO:0000256" key="10">
    <source>
        <dbReference type="ARBA" id="ARBA00023296"/>
    </source>
</evidence>
<sequence length="532" mass="57851">MAKPGDRSGLDEEGARAIYQRLMNDRAPYITRAEKNAQYTIPSLFPKASDNASTDYPTPYQSVGARGLNNLAAKLVLSTVPVGEPFHRLTISEFDIKEQGAQTGEEGSVMDKAQVGLSMVERIVTAHGEASGLRPTASELMKQLLVAGNGLIHLPPGEAATKLYRLSSYVCERDAVGNVLQTIALDKLAYVALPEDLKGSLPQQDYEPNQLIEIYTHCYRDLESDGWLEYQEVEGEVVKGSENNFPKEANPWVPIRLYKLDGENYGRSFVEEYIGDLVSLENISKSIVQFAIACSKILFLVKPGSSTSVRRVAKANSGDFVPGKKEDIEVFQMEKFADFQIVEKVGNNIEQRLSFAFLLNSAVQRSGDRVTAEEIRYVSQELEATLGGVYSVLATEFQLPLVRRWLVDLQATGKIPDLPTEALKPQIITGIDAIGRGQDQAKLSAFQAMITPYVDRVSNRVDWDNLLLRAANASGIDPSGLILTDQQMQQRAAQEGITQGMVAGGAAAGQTAGANLGAGATDPEAMAAAMGQ</sequence>
<keyword evidence="4" id="KW-1162">Viral penetration into host cytoplasm</keyword>
<accession>A0A977XQJ7</accession>
<keyword evidence="9" id="KW-0231">Viral genome packaging</keyword>
<evidence type="ECO:0000256" key="7">
    <source>
        <dbReference type="ARBA" id="ARBA00022950"/>
    </source>
</evidence>
<keyword evidence="8" id="KW-1171">Viral genome ejection through host cell envelope</keyword>
<keyword evidence="3" id="KW-1244">Viral short tail ejection system</keyword>
<evidence type="ECO:0000256" key="5">
    <source>
        <dbReference type="ARBA" id="ARBA00022612"/>
    </source>
</evidence>
<evidence type="ECO:0000256" key="1">
    <source>
        <dbReference type="ARBA" id="ARBA00003421"/>
    </source>
</evidence>
<name>A0A977XQJ7_9CAUD</name>
<dbReference type="GO" id="GO:0099002">
    <property type="term" value="P:symbiont genome ejection through host cell envelope, short tail mechanism"/>
    <property type="evidence" value="ECO:0007669"/>
    <property type="project" value="UniProtKB-KW"/>
</dbReference>
<protein>
    <submittedName>
        <fullName evidence="11">Head to tail joining protein</fullName>
    </submittedName>
</protein>
<evidence type="ECO:0000256" key="4">
    <source>
        <dbReference type="ARBA" id="ARBA00022595"/>
    </source>
</evidence>
<dbReference type="EMBL" id="OP313111">
    <property type="protein sequence ID" value="UXQ84882.1"/>
    <property type="molecule type" value="Genomic_DNA"/>
</dbReference>
<evidence type="ECO:0000256" key="3">
    <source>
        <dbReference type="ARBA" id="ARBA00022470"/>
    </source>
</evidence>
<gene>
    <name evidence="11" type="ORF">10RS306A_gene4602</name>
</gene>
<proteinExistence type="predicted"/>
<keyword evidence="10" id="KW-1160">Virus entry into host cell</keyword>
<evidence type="ECO:0000256" key="8">
    <source>
        <dbReference type="ARBA" id="ARBA00023009"/>
    </source>
</evidence>
<evidence type="ECO:0000256" key="2">
    <source>
        <dbReference type="ARBA" id="ARBA00004328"/>
    </source>
</evidence>
<keyword evidence="5" id="KW-1188">Viral release from host cell</keyword>
<dbReference type="Pfam" id="PF12236">
    <property type="entry name" value="Head-tail_con"/>
    <property type="match status" value="1"/>
</dbReference>
<organism evidence="11 12">
    <name type="scientific">Ralstonia phage 10RS306A</name>
    <dbReference type="NCBI Taxonomy" id="2968818"/>
    <lineage>
        <taxon>Viruses</taxon>
        <taxon>Duplodnaviria</taxon>
        <taxon>Heunggongvirae</taxon>
        <taxon>Uroviricota</taxon>
        <taxon>Caudoviricetes</taxon>
        <taxon>Autographivirales</taxon>
        <taxon>Autotranscriptaviridae</taxon>
        <taxon>Serkorvirus</taxon>
        <taxon>Serkorvirus 10RS306A</taxon>
    </lineage>
</organism>
<evidence type="ECO:0000256" key="6">
    <source>
        <dbReference type="ARBA" id="ARBA00022844"/>
    </source>
</evidence>
<dbReference type="InterPro" id="IPR020991">
    <property type="entry name" value="Connector_podovirus"/>
</dbReference>
<reference evidence="11 12" key="1">
    <citation type="submission" date="2022-08" db="EMBL/GenBank/DDBJ databases">
        <authorList>
            <person name="Chen G.D."/>
        </authorList>
    </citation>
    <scope>NUCLEOTIDE SEQUENCE [LARGE SCALE GENOMIC DNA]</scope>
</reference>
<keyword evidence="6" id="KW-0946">Virion</keyword>
<evidence type="ECO:0000313" key="11">
    <source>
        <dbReference type="EMBL" id="UXQ84882.1"/>
    </source>
</evidence>
<keyword evidence="7" id="KW-0118">Viral capsid assembly</keyword>
<comment type="subcellular location">
    <subcellularLocation>
        <location evidence="2">Virion</location>
    </subcellularLocation>
</comment>
<keyword evidence="12" id="KW-1185">Reference proteome</keyword>